<name>A0A059T6B1_9CAUD</name>
<sequence length="69" mass="8058">MAKVFDTNKRYRITYEREEVVTIKILEKGIFRLEKIYQGNWGGGIAVASCEEFLNDLTVTDKEEDLKIE</sequence>
<accession>A0A059T6B1</accession>
<dbReference type="Proteomes" id="UP000026991">
    <property type="component" value="Segment"/>
</dbReference>
<dbReference type="GeneID" id="19736256"/>
<gene>
    <name evidence="1" type="ORF">LP114_084</name>
</gene>
<dbReference type="EMBL" id="KJ094021">
    <property type="protein sequence ID" value="AHL18672.1"/>
    <property type="molecule type" value="Genomic_DNA"/>
</dbReference>
<keyword evidence="2" id="KW-1185">Reference proteome</keyword>
<dbReference type="KEGG" id="vg:19736256"/>
<evidence type="ECO:0000313" key="1">
    <source>
        <dbReference type="EMBL" id="AHL18672.1"/>
    </source>
</evidence>
<organism evidence="1 2">
    <name type="scientific">Listeria phage LP-114</name>
    <dbReference type="NCBI Taxonomy" id="1458857"/>
    <lineage>
        <taxon>Viruses</taxon>
        <taxon>Duplodnaviria</taxon>
        <taxon>Heunggongvirae</taxon>
        <taxon>Uroviricota</taxon>
        <taxon>Caudoviricetes</taxon>
        <taxon>Homburgvirus</taxon>
        <taxon>Homburgvirus LP114</taxon>
    </lineage>
</organism>
<reference evidence="1 2" key="1">
    <citation type="journal article" date="2014" name="Appl. Environ. Microbiol.">
        <title>Comparative genomic and morphological analysis of Listeria phages isolated from farm environments.</title>
        <authorList>
            <person name="Denes T."/>
            <person name="Vongkamjan K."/>
            <person name="Ackermann H.W."/>
            <person name="Moreno Switt A.I."/>
            <person name="Wiedmann M."/>
            <person name="den Bakker H.C."/>
        </authorList>
    </citation>
    <scope>NUCLEOTIDE SEQUENCE [LARGE SCALE GENOMIC DNA]</scope>
</reference>
<evidence type="ECO:0000313" key="2">
    <source>
        <dbReference type="Proteomes" id="UP000026991"/>
    </source>
</evidence>
<dbReference type="RefSeq" id="YP_009045138.1">
    <property type="nucleotide sequence ID" value="NC_024392.1"/>
</dbReference>
<proteinExistence type="predicted"/>
<protein>
    <submittedName>
        <fullName evidence="1">Uncharacterized protein</fullName>
    </submittedName>
</protein>
<dbReference type="OrthoDB" id="23775at10239"/>